<dbReference type="PANTHER" id="PTHR42105">
    <property type="entry name" value="DIM2-ASSOCIATED PROTEIN 1"/>
    <property type="match status" value="1"/>
</dbReference>
<feature type="region of interest" description="Disordered" evidence="1">
    <location>
        <begin position="1434"/>
        <end position="1663"/>
    </location>
</feature>
<feature type="region of interest" description="Disordered" evidence="1">
    <location>
        <begin position="1255"/>
        <end position="1289"/>
    </location>
</feature>
<dbReference type="PANTHER" id="PTHR42105:SF1">
    <property type="entry name" value="TRANSALDOLASE"/>
    <property type="match status" value="1"/>
</dbReference>
<feature type="region of interest" description="Disordered" evidence="1">
    <location>
        <begin position="661"/>
        <end position="764"/>
    </location>
</feature>
<evidence type="ECO:0000256" key="1">
    <source>
        <dbReference type="SAM" id="MobiDB-lite"/>
    </source>
</evidence>
<feature type="region of interest" description="Disordered" evidence="1">
    <location>
        <begin position="362"/>
        <end position="448"/>
    </location>
</feature>
<protein>
    <submittedName>
        <fullName evidence="2">Uncharacterized protein</fullName>
    </submittedName>
</protein>
<feature type="compositionally biased region" description="Polar residues" evidence="1">
    <location>
        <begin position="1370"/>
        <end position="1383"/>
    </location>
</feature>
<name>A0A3E2H3B6_SCYLI</name>
<dbReference type="OMA" id="MPEIGYG"/>
<feature type="compositionally biased region" description="Polar residues" evidence="1">
    <location>
        <begin position="184"/>
        <end position="194"/>
    </location>
</feature>
<accession>A0A3E2H3B6</accession>
<feature type="compositionally biased region" description="Polar residues" evidence="1">
    <location>
        <begin position="697"/>
        <end position="714"/>
    </location>
</feature>
<feature type="compositionally biased region" description="Polar residues" evidence="1">
    <location>
        <begin position="335"/>
        <end position="344"/>
    </location>
</feature>
<feature type="region of interest" description="Disordered" evidence="1">
    <location>
        <begin position="1"/>
        <end position="47"/>
    </location>
</feature>
<feature type="non-terminal residue" evidence="2">
    <location>
        <position position="1"/>
    </location>
</feature>
<comment type="caution">
    <text evidence="2">The sequence shown here is derived from an EMBL/GenBank/DDBJ whole genome shotgun (WGS) entry which is preliminary data.</text>
</comment>
<dbReference type="OrthoDB" id="5382102at2759"/>
<keyword evidence="3" id="KW-1185">Reference proteome</keyword>
<feature type="compositionally biased region" description="Polar residues" evidence="1">
    <location>
        <begin position="1611"/>
        <end position="1662"/>
    </location>
</feature>
<feature type="compositionally biased region" description="Low complexity" evidence="1">
    <location>
        <begin position="1434"/>
        <end position="1445"/>
    </location>
</feature>
<feature type="compositionally biased region" description="Basic and acidic residues" evidence="1">
    <location>
        <begin position="206"/>
        <end position="216"/>
    </location>
</feature>
<evidence type="ECO:0000313" key="3">
    <source>
        <dbReference type="Proteomes" id="UP000258309"/>
    </source>
</evidence>
<feature type="compositionally biased region" description="Basic and acidic residues" evidence="1">
    <location>
        <begin position="365"/>
        <end position="379"/>
    </location>
</feature>
<organism evidence="2 3">
    <name type="scientific">Scytalidium lignicola</name>
    <name type="common">Hyphomycete</name>
    <dbReference type="NCBI Taxonomy" id="5539"/>
    <lineage>
        <taxon>Eukaryota</taxon>
        <taxon>Fungi</taxon>
        <taxon>Dikarya</taxon>
        <taxon>Ascomycota</taxon>
        <taxon>Pezizomycotina</taxon>
        <taxon>Leotiomycetes</taxon>
        <taxon>Leotiomycetes incertae sedis</taxon>
        <taxon>Scytalidium</taxon>
    </lineage>
</organism>
<feature type="region of interest" description="Disordered" evidence="1">
    <location>
        <begin position="1359"/>
        <end position="1401"/>
    </location>
</feature>
<feature type="region of interest" description="Disordered" evidence="1">
    <location>
        <begin position="976"/>
        <end position="1078"/>
    </location>
</feature>
<feature type="compositionally biased region" description="Polar residues" evidence="1">
    <location>
        <begin position="143"/>
        <end position="161"/>
    </location>
</feature>
<feature type="region of interest" description="Disordered" evidence="1">
    <location>
        <begin position="469"/>
        <end position="516"/>
    </location>
</feature>
<reference evidence="2 3" key="1">
    <citation type="submission" date="2018-05" db="EMBL/GenBank/DDBJ databases">
        <title>Draft genome sequence of Scytalidium lignicola DSM 105466, a ubiquitous saprotrophic fungus.</title>
        <authorList>
            <person name="Buettner E."/>
            <person name="Gebauer A.M."/>
            <person name="Hofrichter M."/>
            <person name="Liers C."/>
            <person name="Kellner H."/>
        </authorList>
    </citation>
    <scope>NUCLEOTIDE SEQUENCE [LARGE SCALE GENOMIC DNA]</scope>
    <source>
        <strain evidence="2 3">DSM 105466</strain>
    </source>
</reference>
<dbReference type="Proteomes" id="UP000258309">
    <property type="component" value="Unassembled WGS sequence"/>
</dbReference>
<feature type="compositionally biased region" description="Basic and acidic residues" evidence="1">
    <location>
        <begin position="433"/>
        <end position="448"/>
    </location>
</feature>
<feature type="compositionally biased region" description="Basic and acidic residues" evidence="1">
    <location>
        <begin position="470"/>
        <end position="483"/>
    </location>
</feature>
<feature type="compositionally biased region" description="Basic and acidic residues" evidence="1">
    <location>
        <begin position="687"/>
        <end position="696"/>
    </location>
</feature>
<feature type="region of interest" description="Disordered" evidence="1">
    <location>
        <begin position="1693"/>
        <end position="1790"/>
    </location>
</feature>
<gene>
    <name evidence="2" type="ORF">B7463_g8527</name>
</gene>
<sequence length="1790" mass="195682">MGVDSRKGPPLPAPTDTDSTTGVTEFGSKAAPSNQSEYLLPEDGSPVTIATRRRKHESPQSNLNANRSHTSLLIEYFEGGKGSSSEPRRPSVRVKVTPSSKGKSRSSGDHIQISESRTGRKSSHSKRGQSSNASAEIKRDESPQGSYASVTEGSNLTTQSDPIEVEIRPRRVSSPLIPTRDNTKYSQLTASEISSVPADSFLDGKSSVERSIERKRSQSLPRADTSGNGEKLKALTRQRSRSLSRERIVAQKAVEKVRRDKTERDRSERDKPERRRKHRSRSRSVSNSELYAEGVKSPRRKSSRSHYEDATASGPDLSLPNSQVSRGSDRYSVRSAGSKSSINNPKLLETVEDAIRRLILPELTALKREQSKHASRGRDYGGSVTSGSGVSRDSRDDESSSRRRLSERDAAAESLGKGKAVSGKTSANKLRKERNPREDPLYNDASEDRNRGLEAAVVGAGIGALTSAALDKHESQDSVSEKRERRRRRTKSRSRSDVTESHEDLEELAPPRMPLMSEVNASDLTRTSILSAETDRPNSASLEQNITPIREVTRGVVSPSLTTPVGTQKDLENQHIENAHGSLEGVMTEYELNEHGRKVPTTQSRDLGAGTEEHLEDRSNQISTDADLSTFHHYNQDYDDEELDYGHSYYQHQQEVPPPLRYIPYGHERRGLSPIQSVSGYGDDAESEQHHRDSRLTTHSTGSYSSLNKSAQNRDSGRSIRSLGSQGDVHGNHHDFPEVRQGGLADSELTQDGDLESGSYQGSEYKRMTNYTEDSSGAATTGQDVHGIGANPGYVGTPVAVESAVASLVNDSELTGYSANNDQYERRESYGSFEEDSERHFTSRGNSPTKHDTTRDIAGEEYGQEPLSQSNSPVKYAEEYDLDDQGRKVALPKTKKKGIAGIAANAAAVVLGRQRNKKKIDPDEIAYEERREDTGAPLQKSFKERAMEGQGHILSPRHSIDVPLSDVASHEQLNLGASGIPDLQDPMPEIGYGDNDSEVTTNPSIIQGPVGGGQEEATLRQPIDNPSTPTQAHDVRSGGGAVDPETSATRDGGQDEEWQRDSGDRKRDTLVTNPYEGTSPIAAIGGGILGESDYEGINHNFGPTKLDFQSGSPAALPKDEGYISSAPNALSPGALTPDPARGSGFLDHEIGDSMEDPFYTSSHSRHLSGMSHGMSSPMYDSATGTGIDRIQSKDIVALMDHLTVRDAQRSARDTELLVTLVRTAAEMRNSFEDVKRLLADTEDVIITEVQGNTENSIKRAINGPRPQPPSAPRSLRPSSNNDTLEDLPTKRRNIFRRALKGLSLKSANDLGRIEDMLEQLLGEVEGLKAEGLRVAQGSRNVLDGNGEYYDELEQEGNYEQDHGYEPEGNAGTSTASHASQSGHLSIPKSRGASATKGFDGRIFSDHRISTVHEGDEEELDEHQEEAPDNQYEGNQFEENQYENNQTLGTPVRDMAREMARAGSVPLGTPPQQQLPAASLSNENTPKTDKSKKHKSSSSSGWIPKVSRWSETTASSVFRGFRSSGRSSGRKDIDQFADPASRSGSDLGNFAEQPDAYGDDKLHSGYSQEQMQQYDEHGSPQSPVPPEDPKYKAHRNSLNLQHPQPRPGPTHRYQTQLESQAQDFNTPMTPKSLAWDSQTSLNRLPAQNTNRYSNGTNTDNLSPVSDAAYSNVMAGDEAPVRPPKIPELPPKIMASQVQKPSPLGNEPFSPNHTPYHNDGSGVYDEDTPRSASRQMSGALGVPARKPIGPRSMSSASRSGDLTRDEGTVRRNKNRDTFGSVASHYSGESEIF</sequence>
<feature type="compositionally biased region" description="Basic and acidic residues" evidence="1">
    <location>
        <begin position="392"/>
        <end position="411"/>
    </location>
</feature>
<feature type="compositionally biased region" description="Low complexity" evidence="1">
    <location>
        <begin position="381"/>
        <end position="391"/>
    </location>
</feature>
<proteinExistence type="predicted"/>
<feature type="compositionally biased region" description="Polar residues" evidence="1">
    <location>
        <begin position="1469"/>
        <end position="1484"/>
    </location>
</feature>
<dbReference type="EMBL" id="NCSJ02000189">
    <property type="protein sequence ID" value="RFU27811.1"/>
    <property type="molecule type" value="Genomic_DNA"/>
</dbReference>
<feature type="compositionally biased region" description="Low complexity" evidence="1">
    <location>
        <begin position="1514"/>
        <end position="1526"/>
    </location>
</feature>
<feature type="region of interest" description="Disordered" evidence="1">
    <location>
        <begin position="74"/>
        <end position="349"/>
    </location>
</feature>
<evidence type="ECO:0000313" key="2">
    <source>
        <dbReference type="EMBL" id="RFU27811.1"/>
    </source>
</evidence>
<feature type="compositionally biased region" description="Basic and acidic residues" evidence="1">
    <location>
        <begin position="1057"/>
        <end position="1069"/>
    </location>
</feature>
<feature type="compositionally biased region" description="Basic residues" evidence="1">
    <location>
        <begin position="484"/>
        <end position="493"/>
    </location>
</feature>
<feature type="compositionally biased region" description="Basic and acidic residues" evidence="1">
    <location>
        <begin position="243"/>
        <end position="273"/>
    </location>
</feature>
<feature type="region of interest" description="Disordered" evidence="1">
    <location>
        <begin position="816"/>
        <end position="854"/>
    </location>
</feature>
<dbReference type="STRING" id="5539.A0A3E2H3B6"/>
<feature type="non-terminal residue" evidence="2">
    <location>
        <position position="1790"/>
    </location>
</feature>